<gene>
    <name evidence="1" type="ORF">LWI29_013151</name>
</gene>
<evidence type="ECO:0000313" key="2">
    <source>
        <dbReference type="Proteomes" id="UP001168877"/>
    </source>
</evidence>
<sequence length="156" mass="17246">MQLPSAVYSKKTYVTYPPKEATAMLLNQSIEVQLRAPLGEERYLSQEAYHISLQALEEALKHCMGMNNSVRGVLEANTLSAQGFLGIKEENCDNMNGEILTIKFTPSTNSSNAYAFVNGIEVLSMPKVYRSVDGTLISVGLNYPIYIDNTTTLENV</sequence>
<dbReference type="InterPro" id="IPR045272">
    <property type="entry name" value="ANXUR1/2-like"/>
</dbReference>
<accession>A0AA39S3L3</accession>
<proteinExistence type="predicted"/>
<dbReference type="Proteomes" id="UP001168877">
    <property type="component" value="Unassembled WGS sequence"/>
</dbReference>
<name>A0AA39S3L3_ACESA</name>
<dbReference type="PANTHER" id="PTHR34590">
    <property type="entry name" value="OS03G0124300 PROTEIN-RELATED"/>
    <property type="match status" value="1"/>
</dbReference>
<dbReference type="GO" id="GO:0004714">
    <property type="term" value="F:transmembrane receptor protein tyrosine kinase activity"/>
    <property type="evidence" value="ECO:0007669"/>
    <property type="project" value="InterPro"/>
</dbReference>
<keyword evidence="2" id="KW-1185">Reference proteome</keyword>
<dbReference type="EMBL" id="JAUESC010000383">
    <property type="protein sequence ID" value="KAK0584436.1"/>
    <property type="molecule type" value="Genomic_DNA"/>
</dbReference>
<comment type="caution">
    <text evidence="1">The sequence shown here is derived from an EMBL/GenBank/DDBJ whole genome shotgun (WGS) entry which is preliminary data.</text>
</comment>
<organism evidence="1 2">
    <name type="scientific">Acer saccharum</name>
    <name type="common">Sugar maple</name>
    <dbReference type="NCBI Taxonomy" id="4024"/>
    <lineage>
        <taxon>Eukaryota</taxon>
        <taxon>Viridiplantae</taxon>
        <taxon>Streptophyta</taxon>
        <taxon>Embryophyta</taxon>
        <taxon>Tracheophyta</taxon>
        <taxon>Spermatophyta</taxon>
        <taxon>Magnoliopsida</taxon>
        <taxon>eudicotyledons</taxon>
        <taxon>Gunneridae</taxon>
        <taxon>Pentapetalae</taxon>
        <taxon>rosids</taxon>
        <taxon>malvids</taxon>
        <taxon>Sapindales</taxon>
        <taxon>Sapindaceae</taxon>
        <taxon>Hippocastanoideae</taxon>
        <taxon>Acereae</taxon>
        <taxon>Acer</taxon>
    </lineage>
</organism>
<protein>
    <submittedName>
        <fullName evidence="1">Uncharacterized protein</fullName>
    </submittedName>
</protein>
<dbReference type="AlphaFoldDB" id="A0AA39S3L3"/>
<evidence type="ECO:0000313" key="1">
    <source>
        <dbReference type="EMBL" id="KAK0584436.1"/>
    </source>
</evidence>
<reference evidence="1" key="1">
    <citation type="journal article" date="2022" name="Plant J.">
        <title>Strategies of tolerance reflected in two North American maple genomes.</title>
        <authorList>
            <person name="McEvoy S.L."/>
            <person name="Sezen U.U."/>
            <person name="Trouern-Trend A."/>
            <person name="McMahon S.M."/>
            <person name="Schaberg P.G."/>
            <person name="Yang J."/>
            <person name="Wegrzyn J.L."/>
            <person name="Swenson N.G."/>
        </authorList>
    </citation>
    <scope>NUCLEOTIDE SEQUENCE</scope>
    <source>
        <strain evidence="1">NS2018</strain>
    </source>
</reference>
<reference evidence="1" key="2">
    <citation type="submission" date="2023-06" db="EMBL/GenBank/DDBJ databases">
        <authorList>
            <person name="Swenson N.G."/>
            <person name="Wegrzyn J.L."/>
            <person name="Mcevoy S.L."/>
        </authorList>
    </citation>
    <scope>NUCLEOTIDE SEQUENCE</scope>
    <source>
        <strain evidence="1">NS2018</strain>
        <tissue evidence="1">Leaf</tissue>
    </source>
</reference>